<comment type="caution">
    <text evidence="9">The sequence shown here is derived from an EMBL/GenBank/DDBJ whole genome shotgun (WGS) entry which is preliminary data.</text>
</comment>
<dbReference type="SUPFAM" id="SSF143081">
    <property type="entry name" value="BB1717-like"/>
    <property type="match status" value="1"/>
</dbReference>
<keyword evidence="3" id="KW-0227">DNA damage</keyword>
<dbReference type="AlphaFoldDB" id="A0A4R0N502"/>
<dbReference type="EMBL" id="SJSM01000010">
    <property type="protein sequence ID" value="TCC95011.1"/>
    <property type="molecule type" value="Genomic_DNA"/>
</dbReference>
<dbReference type="InterPro" id="IPR003738">
    <property type="entry name" value="SRAP"/>
</dbReference>
<evidence type="ECO:0000256" key="2">
    <source>
        <dbReference type="ARBA" id="ARBA00022670"/>
    </source>
</evidence>
<evidence type="ECO:0000256" key="3">
    <source>
        <dbReference type="ARBA" id="ARBA00022763"/>
    </source>
</evidence>
<evidence type="ECO:0000256" key="8">
    <source>
        <dbReference type="RuleBase" id="RU364100"/>
    </source>
</evidence>
<dbReference type="InterPro" id="IPR036590">
    <property type="entry name" value="SRAP-like"/>
</dbReference>
<evidence type="ECO:0000256" key="1">
    <source>
        <dbReference type="ARBA" id="ARBA00008136"/>
    </source>
</evidence>
<evidence type="ECO:0000256" key="7">
    <source>
        <dbReference type="ARBA" id="ARBA00023239"/>
    </source>
</evidence>
<keyword evidence="7" id="KW-0456">Lyase</keyword>
<keyword evidence="10" id="KW-1185">Reference proteome</keyword>
<keyword evidence="2 8" id="KW-0645">Protease</keyword>
<dbReference type="EC" id="3.4.-.-" evidence="8"/>
<accession>A0A4R0N502</accession>
<dbReference type="Pfam" id="PF02586">
    <property type="entry name" value="SRAP"/>
    <property type="match status" value="1"/>
</dbReference>
<dbReference type="RefSeq" id="WP_131610159.1">
    <property type="nucleotide sequence ID" value="NZ_SJSM01000010.1"/>
</dbReference>
<dbReference type="PANTHER" id="PTHR13604:SF0">
    <property type="entry name" value="ABASIC SITE PROCESSING PROTEIN HMCES"/>
    <property type="match status" value="1"/>
</dbReference>
<dbReference type="Gene3D" id="3.90.1680.10">
    <property type="entry name" value="SOS response associated peptidase-like"/>
    <property type="match status" value="1"/>
</dbReference>
<dbReference type="GO" id="GO:0008233">
    <property type="term" value="F:peptidase activity"/>
    <property type="evidence" value="ECO:0007669"/>
    <property type="project" value="UniProtKB-KW"/>
</dbReference>
<evidence type="ECO:0000256" key="4">
    <source>
        <dbReference type="ARBA" id="ARBA00022801"/>
    </source>
</evidence>
<keyword evidence="4 8" id="KW-0378">Hydrolase</keyword>
<dbReference type="GO" id="GO:0106300">
    <property type="term" value="P:protein-DNA covalent cross-linking repair"/>
    <property type="evidence" value="ECO:0007669"/>
    <property type="project" value="InterPro"/>
</dbReference>
<gene>
    <name evidence="9" type="ORF">EZ444_16010</name>
</gene>
<protein>
    <recommendedName>
        <fullName evidence="8">Abasic site processing protein</fullName>
        <ecNumber evidence="8">3.4.-.-</ecNumber>
    </recommendedName>
</protein>
<dbReference type="OrthoDB" id="9782620at2"/>
<dbReference type="GO" id="GO:0006508">
    <property type="term" value="P:proteolysis"/>
    <property type="evidence" value="ECO:0007669"/>
    <property type="project" value="UniProtKB-KW"/>
</dbReference>
<evidence type="ECO:0000313" key="10">
    <source>
        <dbReference type="Proteomes" id="UP000291117"/>
    </source>
</evidence>
<dbReference type="PANTHER" id="PTHR13604">
    <property type="entry name" value="DC12-RELATED"/>
    <property type="match status" value="1"/>
</dbReference>
<keyword evidence="6" id="KW-0238">DNA-binding</keyword>
<reference evidence="9 10" key="1">
    <citation type="submission" date="2019-02" db="EMBL/GenBank/DDBJ databases">
        <title>Pedobacter sp. RP-3-8 sp. nov., isolated from Arctic soil.</title>
        <authorList>
            <person name="Dahal R.H."/>
        </authorList>
    </citation>
    <scope>NUCLEOTIDE SEQUENCE [LARGE SCALE GENOMIC DNA]</scope>
    <source>
        <strain evidence="9 10">RP-3-8</strain>
    </source>
</reference>
<dbReference type="GO" id="GO:0016829">
    <property type="term" value="F:lyase activity"/>
    <property type="evidence" value="ECO:0007669"/>
    <property type="project" value="UniProtKB-KW"/>
</dbReference>
<name>A0A4R0N502_9SPHI</name>
<comment type="similarity">
    <text evidence="1 8">Belongs to the SOS response-associated peptidase family.</text>
</comment>
<proteinExistence type="inferred from homology"/>
<dbReference type="Proteomes" id="UP000291117">
    <property type="component" value="Unassembled WGS sequence"/>
</dbReference>
<dbReference type="GO" id="GO:0003697">
    <property type="term" value="F:single-stranded DNA binding"/>
    <property type="evidence" value="ECO:0007669"/>
    <property type="project" value="InterPro"/>
</dbReference>
<evidence type="ECO:0000256" key="5">
    <source>
        <dbReference type="ARBA" id="ARBA00023124"/>
    </source>
</evidence>
<sequence length="274" mass="31780">MCYYNGQRVTRAEFIQLKQLEKAVKDYDFLDTGVHNGFNYAPCAIIVPTDDRRDFEIQQAEWGYIPGYAKDRAEAKLFRLKYTTLNFKGENLFKKEDGKKSMWAEAGRQHRCLVLSTGLVESMHMPTYGKKGQLLKATEKIPYQVGVTGKEYFWFAGVYNDWFDKDAGQWVRTVAFATTAANLIMQQIHNSKKRMPTILTDDLAWEWLMEEPTEERLTEIALTQIPSKLMEACTIDKDYRFAGEATPVEYPGHPALDLTYVDQEKLDFDYWRVA</sequence>
<keyword evidence="5" id="KW-0190">Covalent protein-DNA linkage</keyword>
<evidence type="ECO:0000313" key="9">
    <source>
        <dbReference type="EMBL" id="TCC95011.1"/>
    </source>
</evidence>
<organism evidence="9 10">
    <name type="scientific">Pedobacter hiemivivus</name>
    <dbReference type="NCBI Taxonomy" id="2530454"/>
    <lineage>
        <taxon>Bacteria</taxon>
        <taxon>Pseudomonadati</taxon>
        <taxon>Bacteroidota</taxon>
        <taxon>Sphingobacteriia</taxon>
        <taxon>Sphingobacteriales</taxon>
        <taxon>Sphingobacteriaceae</taxon>
        <taxon>Pedobacter</taxon>
    </lineage>
</organism>
<evidence type="ECO:0000256" key="6">
    <source>
        <dbReference type="ARBA" id="ARBA00023125"/>
    </source>
</evidence>